<evidence type="ECO:0000256" key="1">
    <source>
        <dbReference type="SAM" id="Coils"/>
    </source>
</evidence>
<protein>
    <submittedName>
        <fullName evidence="2">Uncharacterized protein</fullName>
    </submittedName>
</protein>
<dbReference type="VEuPathDB" id="CryptoDB:CHUDEA8_2750"/>
<evidence type="ECO:0000313" key="3">
    <source>
        <dbReference type="EMBL" id="PPS98284.1"/>
    </source>
</evidence>
<organism evidence="2">
    <name type="scientific">Cryptosporidium hominis</name>
    <dbReference type="NCBI Taxonomy" id="237895"/>
    <lineage>
        <taxon>Eukaryota</taxon>
        <taxon>Sar</taxon>
        <taxon>Alveolata</taxon>
        <taxon>Apicomplexa</taxon>
        <taxon>Conoidasida</taxon>
        <taxon>Coccidia</taxon>
        <taxon>Eucoccidiorida</taxon>
        <taxon>Eimeriorina</taxon>
        <taxon>Cryptosporidiidae</taxon>
        <taxon>Cryptosporidium</taxon>
    </lineage>
</organism>
<reference evidence="3 4" key="3">
    <citation type="submission" date="2017-10" db="EMBL/GenBank/DDBJ databases">
        <title>Consistent, comparative and evidence-based genome annotation and re-annotation for the closely-related species, Cryptosporidium parvum, C. hominis and C. tyzzeri.</title>
        <authorList>
            <person name="Baptista R.P."/>
            <person name="Li Y."/>
            <person name="Sateriale A."/>
            <person name="Striepen B."/>
            <person name="Kissinger J.C."/>
        </authorList>
    </citation>
    <scope>NUCLEOTIDE SEQUENCE [LARGE SCALE GENOMIC DNA]</scope>
    <source>
        <strain evidence="3">30976</strain>
    </source>
</reference>
<dbReference type="VEuPathDB" id="CryptoDB:Chro.80320"/>
<reference evidence="3 4" key="1">
    <citation type="submission" date="2014-11" db="EMBL/GenBank/DDBJ databases">
        <title>Comparative genomic analysis of Cryptosporidium hominis reveals occurrence of genetic recombination in virulent subtypes.</title>
        <authorList>
            <person name="Guo Y."/>
            <person name="Tang K."/>
            <person name="Frace M."/>
            <person name="Li N."/>
            <person name="Roellig D.M."/>
            <person name="Sammons S."/>
            <person name="Knipe K."/>
            <person name="Rowe L."/>
            <person name="Feng Y."/>
            <person name="Xiao L."/>
        </authorList>
    </citation>
    <scope>NUCLEOTIDE SEQUENCE [LARGE SCALE GENOMIC DNA]</scope>
    <source>
        <strain evidence="3">30976</strain>
    </source>
</reference>
<reference evidence="2" key="2">
    <citation type="submission" date="2015-08" db="EMBL/GenBank/DDBJ databases">
        <authorList>
            <person name="Babu N.S."/>
            <person name="Beckwith C.J."/>
            <person name="Beseler K.G."/>
            <person name="Brison A."/>
            <person name="Carone J.V."/>
            <person name="Caskin T.P."/>
            <person name="Diamond M."/>
            <person name="Durham M.E."/>
            <person name="Foxe J.M."/>
            <person name="Go M."/>
            <person name="Henderson B.A."/>
            <person name="Jones I.B."/>
            <person name="McGettigan J.A."/>
            <person name="Micheletti S.J."/>
            <person name="Nasrallah M.E."/>
            <person name="Ortiz D."/>
            <person name="Piller C.R."/>
            <person name="Privatt S.R."/>
            <person name="Schneider S.L."/>
            <person name="Sharp S."/>
            <person name="Smith T.C."/>
            <person name="Stanton J.D."/>
            <person name="Ullery H.E."/>
            <person name="Wilson R.J."/>
            <person name="Serrano M.G."/>
            <person name="Buck G."/>
            <person name="Lee V."/>
            <person name="Wang Y."/>
            <person name="Carvalho R."/>
            <person name="Voegtly L."/>
            <person name="Shi R."/>
            <person name="Duckworth R."/>
            <person name="Johnson A."/>
            <person name="Loviza R."/>
            <person name="Walstead R."/>
            <person name="Shah Z."/>
            <person name="Kiflezghi M."/>
            <person name="Wade K."/>
            <person name="Ball S.L."/>
            <person name="Bradley K.W."/>
            <person name="Asai D.J."/>
            <person name="Bowman C.A."/>
            <person name="Russell D.A."/>
            <person name="Pope W.H."/>
            <person name="Jacobs-Sera D."/>
            <person name="Hendrix R.W."/>
            <person name="Hatfull G.F."/>
        </authorList>
    </citation>
    <scope>NUCLEOTIDE SEQUENCE [LARGE SCALE GENOMIC DNA]</scope>
</reference>
<gene>
    <name evidence="2" type="ORF">CHUDEA8_2750</name>
    <name evidence="3" type="ORF">GY17_00000709</name>
</gene>
<evidence type="ECO:0000313" key="4">
    <source>
        <dbReference type="Proteomes" id="UP001429100"/>
    </source>
</evidence>
<dbReference type="VEuPathDB" id="CryptoDB:GY17_00000709"/>
<dbReference type="AlphaFoldDB" id="A0A0S4TKA3"/>
<dbReference type="EMBL" id="JTAI01000002">
    <property type="protein sequence ID" value="PPS98284.1"/>
    <property type="molecule type" value="Genomic_DNA"/>
</dbReference>
<evidence type="ECO:0000313" key="2">
    <source>
        <dbReference type="EMBL" id="CUV07824.1"/>
    </source>
</evidence>
<proteinExistence type="predicted"/>
<dbReference type="EMBL" id="LN877954">
    <property type="protein sequence ID" value="CUV07824.1"/>
    <property type="molecule type" value="Genomic_DNA"/>
</dbReference>
<feature type="coiled-coil region" evidence="1">
    <location>
        <begin position="283"/>
        <end position="310"/>
    </location>
</feature>
<dbReference type="Proteomes" id="UP001429100">
    <property type="component" value="Unassembled WGS sequence"/>
</dbReference>
<dbReference type="VEuPathDB" id="CryptoDB:ChTU502y2012_421g0500"/>
<dbReference type="Proteomes" id="UP000199752">
    <property type="component" value="Chromosome 8"/>
</dbReference>
<dbReference type="OrthoDB" id="341366at2759"/>
<keyword evidence="4" id="KW-1185">Reference proteome</keyword>
<sequence>MNVIFELIRNGIRLVRLKVGSFSRDNFEEFTRVVYDEYSGFHIVEEFDIVESESFLIVSKECLIQNCEFKCCSSNSSECVGEIKSRANQINLDPNCKNLLRQQKFLDFESTQINVHESGSALACITPTKTNSMDINRNRRNDFLINSIFEDTNEPYFLKGLINSEKEKFELTNFVDTPILFREDCVTPRLPDSKYRQNLKNDKICFTPDGFDCHFGDNTKLNDDFKKSDILLLLRLKRKKLAMLESQLKRDVKLLNINGSSENESKLDNLSSIEKMVRCPAQLYFIKRRIENIKENIENTERDIAILEEKTSETY</sequence>
<keyword evidence="1" id="KW-0175">Coiled coil</keyword>
<name>A0A0S4TKA3_CRYHO</name>
<accession>A0A0S4TKA3</accession>